<dbReference type="AlphaFoldDB" id="A0A5S3PSQ5"/>
<proteinExistence type="predicted"/>
<dbReference type="OrthoDB" id="9815010at2"/>
<dbReference type="Pfam" id="PF14559">
    <property type="entry name" value="TPR_19"/>
    <property type="match status" value="1"/>
</dbReference>
<evidence type="ECO:0000313" key="4">
    <source>
        <dbReference type="EMBL" id="TMM55635.1"/>
    </source>
</evidence>
<dbReference type="EMBL" id="VANS01000001">
    <property type="protein sequence ID" value="TMM55635.1"/>
    <property type="molecule type" value="Genomic_DNA"/>
</dbReference>
<keyword evidence="1" id="KW-0677">Repeat</keyword>
<dbReference type="InterPro" id="IPR011990">
    <property type="entry name" value="TPR-like_helical_dom_sf"/>
</dbReference>
<protein>
    <submittedName>
        <fullName evidence="4">Uncharacterized protein</fullName>
    </submittedName>
</protein>
<evidence type="ECO:0000256" key="1">
    <source>
        <dbReference type="ARBA" id="ARBA00022737"/>
    </source>
</evidence>
<sequence length="172" mass="19373">MAHADGCPPPADHASELTDLFDLARRAPNDRAGREVSDRMWRVWLRAPDEAAQEVLDRGMRRRDSYDFVGAYEDFDRLAEYCPDYAEGFNQRAYIHYLREDYDKALVDLDIALGLSPTHVAAQSGRALTLMQLGRIPEARTQLLEALANNPWLSERFLLADGGPLAPVGEEL</sequence>
<comment type="caution">
    <text evidence="4">The sequence shown here is derived from an EMBL/GenBank/DDBJ whole genome shotgun (WGS) entry which is preliminary data.</text>
</comment>
<organism evidence="4 5">
    <name type="scientific">Sulfitobacter sabulilitoris</name>
    <dbReference type="NCBI Taxonomy" id="2562655"/>
    <lineage>
        <taxon>Bacteria</taxon>
        <taxon>Pseudomonadati</taxon>
        <taxon>Pseudomonadota</taxon>
        <taxon>Alphaproteobacteria</taxon>
        <taxon>Rhodobacterales</taxon>
        <taxon>Roseobacteraceae</taxon>
        <taxon>Sulfitobacter</taxon>
    </lineage>
</organism>
<reference evidence="4 5" key="1">
    <citation type="submission" date="2019-05" db="EMBL/GenBank/DDBJ databases">
        <title>Sulfitobacter sabulilitoris sp. nov., isolated from a marine sand.</title>
        <authorList>
            <person name="Yoon J.-H."/>
        </authorList>
    </citation>
    <scope>NUCLEOTIDE SEQUENCE [LARGE SCALE GENOMIC DNA]</scope>
    <source>
        <strain evidence="4 5">HSMS-29</strain>
    </source>
</reference>
<keyword evidence="2 3" id="KW-0802">TPR repeat</keyword>
<keyword evidence="5" id="KW-1185">Reference proteome</keyword>
<dbReference type="SUPFAM" id="SSF48452">
    <property type="entry name" value="TPR-like"/>
    <property type="match status" value="1"/>
</dbReference>
<gene>
    <name evidence="4" type="ORF">FDT80_06190</name>
</gene>
<dbReference type="InterPro" id="IPR050498">
    <property type="entry name" value="Ycf3"/>
</dbReference>
<evidence type="ECO:0000256" key="3">
    <source>
        <dbReference type="PROSITE-ProRule" id="PRU00339"/>
    </source>
</evidence>
<feature type="repeat" description="TPR" evidence="3">
    <location>
        <begin position="86"/>
        <end position="119"/>
    </location>
</feature>
<name>A0A5S3PSQ5_9RHOB</name>
<dbReference type="InterPro" id="IPR019734">
    <property type="entry name" value="TPR_rpt"/>
</dbReference>
<evidence type="ECO:0000313" key="5">
    <source>
        <dbReference type="Proteomes" id="UP000309550"/>
    </source>
</evidence>
<dbReference type="SMART" id="SM00028">
    <property type="entry name" value="TPR"/>
    <property type="match status" value="2"/>
</dbReference>
<accession>A0A5S3PSQ5</accession>
<dbReference type="Gene3D" id="1.25.40.10">
    <property type="entry name" value="Tetratricopeptide repeat domain"/>
    <property type="match status" value="1"/>
</dbReference>
<dbReference type="PROSITE" id="PS50005">
    <property type="entry name" value="TPR"/>
    <property type="match status" value="1"/>
</dbReference>
<dbReference type="PANTHER" id="PTHR44858:SF1">
    <property type="entry name" value="UDP-N-ACETYLGLUCOSAMINE--PEPTIDE N-ACETYLGLUCOSAMINYLTRANSFERASE SPINDLY-RELATED"/>
    <property type="match status" value="1"/>
</dbReference>
<evidence type="ECO:0000256" key="2">
    <source>
        <dbReference type="ARBA" id="ARBA00022803"/>
    </source>
</evidence>
<dbReference type="Proteomes" id="UP000309550">
    <property type="component" value="Unassembled WGS sequence"/>
</dbReference>
<dbReference type="PANTHER" id="PTHR44858">
    <property type="entry name" value="TETRATRICOPEPTIDE REPEAT PROTEIN 6"/>
    <property type="match status" value="1"/>
</dbReference>